<dbReference type="InterPro" id="IPR029058">
    <property type="entry name" value="AB_hydrolase_fold"/>
</dbReference>
<protein>
    <recommendedName>
        <fullName evidence="2">Serine aminopeptidase S33 domain-containing protein</fullName>
    </recommendedName>
</protein>
<keyword evidence="1" id="KW-0812">Transmembrane</keyword>
<feature type="domain" description="Serine aminopeptidase S33" evidence="2">
    <location>
        <begin position="87"/>
        <end position="203"/>
    </location>
</feature>
<dbReference type="Gene3D" id="3.40.50.1820">
    <property type="entry name" value="alpha/beta hydrolase"/>
    <property type="match status" value="1"/>
</dbReference>
<name>G8TSP7_SULAD</name>
<proteinExistence type="predicted"/>
<dbReference type="PATRIC" id="fig|679936.5.peg.975"/>
<organism evidence="3 4">
    <name type="scientific">Sulfobacillus acidophilus (strain ATCC 700253 / DSM 10332 / NAL)</name>
    <dbReference type="NCBI Taxonomy" id="679936"/>
    <lineage>
        <taxon>Bacteria</taxon>
        <taxon>Bacillati</taxon>
        <taxon>Bacillota</taxon>
        <taxon>Clostridia</taxon>
        <taxon>Eubacteriales</taxon>
        <taxon>Clostridiales Family XVII. Incertae Sedis</taxon>
        <taxon>Sulfobacillus</taxon>
    </lineage>
</organism>
<dbReference type="PANTHER" id="PTHR43358:SF4">
    <property type="entry name" value="ALPHA_BETA HYDROLASE FOLD-1 DOMAIN-CONTAINING PROTEIN"/>
    <property type="match status" value="1"/>
</dbReference>
<dbReference type="EMBL" id="CP003179">
    <property type="protein sequence ID" value="AEW04424.1"/>
    <property type="molecule type" value="Genomic_DNA"/>
</dbReference>
<evidence type="ECO:0000313" key="4">
    <source>
        <dbReference type="Proteomes" id="UP000005439"/>
    </source>
</evidence>
<dbReference type="HOGENOM" id="CLU_029375_6_2_9"/>
<accession>G8TSP7</accession>
<gene>
    <name evidence="3" type="ordered locus">Sulac_0922</name>
</gene>
<dbReference type="Proteomes" id="UP000005439">
    <property type="component" value="Chromosome"/>
</dbReference>
<dbReference type="AlphaFoldDB" id="G8TSP7"/>
<feature type="transmembrane region" description="Helical" evidence="1">
    <location>
        <begin position="14"/>
        <end position="38"/>
    </location>
</feature>
<dbReference type="KEGG" id="sap:Sulac_0922"/>
<dbReference type="Pfam" id="PF12146">
    <property type="entry name" value="Hydrolase_4"/>
    <property type="match status" value="1"/>
</dbReference>
<keyword evidence="1" id="KW-1133">Transmembrane helix</keyword>
<dbReference type="InterPro" id="IPR022742">
    <property type="entry name" value="Hydrolase_4"/>
</dbReference>
<dbReference type="InterPro" id="IPR052920">
    <property type="entry name" value="DNA-binding_regulatory"/>
</dbReference>
<sequence length="321" mass="35244">MIFPSLKPRRRIRWVRWVFGLVVILAVISVGLGVLVGWKLTHPARDPVVSSPINWGMPYQTIRFPSAQGNLRLHGWWIPATHPAGITVVLAHGYDTNREEDGVPLLAIAHALDQMGANVLMFDFRGEGRSPGSLVSIGYYEQWDLLGAVRYAHQRANTPVVVMGYSMGASTAILTAAHTRLVSAVIADSPFANLKTYLEHHLSVWTHLPSFPFNAIILGLLPPITHVNPGAVNPLGEVSALGHRPLLLIAGTGDTYIPDHNAIALYQKARQTDPAARLWLVPNANHVQAFKVDPVAYLAHIYQVLKAVDRHVRPPTVNVGF</sequence>
<reference evidence="4" key="1">
    <citation type="submission" date="2011-12" db="EMBL/GenBank/DDBJ databases">
        <title>The complete genome of chromosome of Sulfobacillus acidophilus DSM 10332.</title>
        <authorList>
            <person name="Lucas S."/>
            <person name="Han J."/>
            <person name="Lapidus A."/>
            <person name="Bruce D."/>
            <person name="Goodwin L."/>
            <person name="Pitluck S."/>
            <person name="Peters L."/>
            <person name="Kyrpides N."/>
            <person name="Mavromatis K."/>
            <person name="Ivanova N."/>
            <person name="Mikhailova N."/>
            <person name="Chertkov O."/>
            <person name="Saunders E."/>
            <person name="Detter J.C."/>
            <person name="Tapia R."/>
            <person name="Han C."/>
            <person name="Land M."/>
            <person name="Hauser L."/>
            <person name="Markowitz V."/>
            <person name="Cheng J.-F."/>
            <person name="Hugenholtz P."/>
            <person name="Woyke T."/>
            <person name="Wu D."/>
            <person name="Pukall R."/>
            <person name="Gehrich-Schroeter G."/>
            <person name="Schneider S."/>
            <person name="Klenk H.-P."/>
            <person name="Eisen J.A."/>
        </authorList>
    </citation>
    <scope>NUCLEOTIDE SEQUENCE [LARGE SCALE GENOMIC DNA]</scope>
    <source>
        <strain evidence="4">ATCC 700253 / DSM 10332 / NAL</strain>
    </source>
</reference>
<dbReference type="SUPFAM" id="SSF53474">
    <property type="entry name" value="alpha/beta-Hydrolases"/>
    <property type="match status" value="1"/>
</dbReference>
<keyword evidence="4" id="KW-1185">Reference proteome</keyword>
<keyword evidence="1" id="KW-0472">Membrane</keyword>
<dbReference type="PANTHER" id="PTHR43358">
    <property type="entry name" value="ALPHA/BETA-HYDROLASE"/>
    <property type="match status" value="1"/>
</dbReference>
<evidence type="ECO:0000256" key="1">
    <source>
        <dbReference type="SAM" id="Phobius"/>
    </source>
</evidence>
<evidence type="ECO:0000259" key="2">
    <source>
        <dbReference type="Pfam" id="PF12146"/>
    </source>
</evidence>
<reference evidence="3 4" key="2">
    <citation type="journal article" date="2012" name="Stand. Genomic Sci.">
        <title>Complete genome sequence of the moderately thermophilic mineral-sulfide-oxidizing firmicute Sulfobacillus acidophilus type strain (NAL(T)).</title>
        <authorList>
            <person name="Anderson I."/>
            <person name="Chertkov O."/>
            <person name="Chen A."/>
            <person name="Saunders E."/>
            <person name="Lapidus A."/>
            <person name="Nolan M."/>
            <person name="Lucas S."/>
            <person name="Hammon N."/>
            <person name="Deshpande S."/>
            <person name="Cheng J.F."/>
            <person name="Han C."/>
            <person name="Tapia R."/>
            <person name="Goodwin L.A."/>
            <person name="Pitluck S."/>
            <person name="Liolios K."/>
            <person name="Pagani I."/>
            <person name="Ivanova N."/>
            <person name="Mikhailova N."/>
            <person name="Pati A."/>
            <person name="Palaniappan K."/>
            <person name="Land M."/>
            <person name="Pan C."/>
            <person name="Rohde M."/>
            <person name="Pukall R."/>
            <person name="Goker M."/>
            <person name="Detter J.C."/>
            <person name="Woyke T."/>
            <person name="Bristow J."/>
            <person name="Eisen J.A."/>
            <person name="Markowitz V."/>
            <person name="Hugenholtz P."/>
            <person name="Kyrpides N.C."/>
            <person name="Klenk H.P."/>
            <person name="Mavromatis K."/>
        </authorList>
    </citation>
    <scope>NUCLEOTIDE SEQUENCE [LARGE SCALE GENOMIC DNA]</scope>
    <source>
        <strain evidence="4">ATCC 700253 / DSM 10332 / NAL</strain>
    </source>
</reference>
<evidence type="ECO:0000313" key="3">
    <source>
        <dbReference type="EMBL" id="AEW04424.1"/>
    </source>
</evidence>